<dbReference type="SUPFAM" id="SSF47413">
    <property type="entry name" value="lambda repressor-like DNA-binding domains"/>
    <property type="match status" value="1"/>
</dbReference>
<protein>
    <submittedName>
        <fullName evidence="2">Transcriptional regulator</fullName>
    </submittedName>
</protein>
<dbReference type="GO" id="GO:0003677">
    <property type="term" value="F:DNA binding"/>
    <property type="evidence" value="ECO:0007669"/>
    <property type="project" value="InterPro"/>
</dbReference>
<dbReference type="InterPro" id="IPR010982">
    <property type="entry name" value="Lambda_DNA-bd_dom_sf"/>
</dbReference>
<dbReference type="EMBL" id="PXOH01000050">
    <property type="protein sequence ID" value="PSF31071.1"/>
    <property type="molecule type" value="Genomic_DNA"/>
</dbReference>
<evidence type="ECO:0000313" key="3">
    <source>
        <dbReference type="Proteomes" id="UP000239001"/>
    </source>
</evidence>
<dbReference type="AlphaFoldDB" id="A0A2T1LR87"/>
<dbReference type="PROSITE" id="PS50943">
    <property type="entry name" value="HTH_CROC1"/>
    <property type="match status" value="1"/>
</dbReference>
<dbReference type="SMART" id="SM00530">
    <property type="entry name" value="HTH_XRE"/>
    <property type="match status" value="1"/>
</dbReference>
<dbReference type="Proteomes" id="UP000239001">
    <property type="component" value="Unassembled WGS sequence"/>
</dbReference>
<dbReference type="Gene3D" id="1.10.260.40">
    <property type="entry name" value="lambda repressor-like DNA-binding domains"/>
    <property type="match status" value="1"/>
</dbReference>
<dbReference type="CDD" id="cd00093">
    <property type="entry name" value="HTH_XRE"/>
    <property type="match status" value="1"/>
</dbReference>
<reference evidence="2 3" key="2">
    <citation type="submission" date="2018-03" db="EMBL/GenBank/DDBJ databases">
        <authorList>
            <person name="Keele B.F."/>
        </authorList>
    </citation>
    <scope>NUCLEOTIDE SEQUENCE [LARGE SCALE GENOMIC DNA]</scope>
    <source>
        <strain evidence="2 3">CCALA 016</strain>
    </source>
</reference>
<evidence type="ECO:0000259" key="1">
    <source>
        <dbReference type="PROSITE" id="PS50943"/>
    </source>
</evidence>
<dbReference type="Pfam" id="PF01381">
    <property type="entry name" value="HTH_3"/>
    <property type="match status" value="1"/>
</dbReference>
<dbReference type="InterPro" id="IPR001387">
    <property type="entry name" value="Cro/C1-type_HTH"/>
</dbReference>
<gene>
    <name evidence="2" type="ORF">C7H19_23385</name>
</gene>
<evidence type="ECO:0000313" key="2">
    <source>
        <dbReference type="EMBL" id="PSF31071.1"/>
    </source>
</evidence>
<name>A0A2T1LR87_9CHRO</name>
<dbReference type="RefSeq" id="WP_106459323.1">
    <property type="nucleotide sequence ID" value="NZ_PXOH01000050.1"/>
</dbReference>
<organism evidence="2 3">
    <name type="scientific">Aphanothece hegewaldii CCALA 016</name>
    <dbReference type="NCBI Taxonomy" id="2107694"/>
    <lineage>
        <taxon>Bacteria</taxon>
        <taxon>Bacillati</taxon>
        <taxon>Cyanobacteriota</taxon>
        <taxon>Cyanophyceae</taxon>
        <taxon>Oscillatoriophycideae</taxon>
        <taxon>Chroococcales</taxon>
        <taxon>Aphanothecaceae</taxon>
        <taxon>Aphanothece</taxon>
    </lineage>
</organism>
<dbReference type="OrthoDB" id="9801008at2"/>
<sequence length="75" mass="8574">MSQSPNLALLVRETRSRMGLTQIQFAQQLGVSFQTVNRWENGKTQPLPMALRLIEQQLQQLGTQGIDLLEQYFSP</sequence>
<reference evidence="2 3" key="1">
    <citation type="submission" date="2018-03" db="EMBL/GenBank/DDBJ databases">
        <title>The ancient ancestry and fast evolution of plastids.</title>
        <authorList>
            <person name="Moore K.R."/>
            <person name="Magnabosco C."/>
            <person name="Momper L."/>
            <person name="Gold D.A."/>
            <person name="Bosak T."/>
            <person name="Fournier G.P."/>
        </authorList>
    </citation>
    <scope>NUCLEOTIDE SEQUENCE [LARGE SCALE GENOMIC DNA]</scope>
    <source>
        <strain evidence="2 3">CCALA 016</strain>
    </source>
</reference>
<proteinExistence type="predicted"/>
<feature type="domain" description="HTH cro/C1-type" evidence="1">
    <location>
        <begin position="11"/>
        <end position="46"/>
    </location>
</feature>
<accession>A0A2T1LR87</accession>
<keyword evidence="3" id="KW-1185">Reference proteome</keyword>
<comment type="caution">
    <text evidence="2">The sequence shown here is derived from an EMBL/GenBank/DDBJ whole genome shotgun (WGS) entry which is preliminary data.</text>
</comment>